<evidence type="ECO:0000256" key="3">
    <source>
        <dbReference type="SAM" id="Coils"/>
    </source>
</evidence>
<proteinExistence type="inferred from homology"/>
<dbReference type="STRING" id="178035.A0A154PCV9"/>
<dbReference type="AlphaFoldDB" id="A0A154PCV9"/>
<dbReference type="PANTHER" id="PTHR21531:SF0">
    <property type="entry name" value="PROTEIN LTV1 HOMOLOG"/>
    <property type="match status" value="1"/>
</dbReference>
<dbReference type="GO" id="GO:0005634">
    <property type="term" value="C:nucleus"/>
    <property type="evidence" value="ECO:0007669"/>
    <property type="project" value="TreeGrafter"/>
</dbReference>
<feature type="region of interest" description="Disordered" evidence="4">
    <location>
        <begin position="809"/>
        <end position="837"/>
    </location>
</feature>
<evidence type="ECO:0000313" key="6">
    <source>
        <dbReference type="Proteomes" id="UP000076502"/>
    </source>
</evidence>
<name>A0A154PCV9_DUFNO</name>
<feature type="non-terminal residue" evidence="5">
    <location>
        <position position="1"/>
    </location>
</feature>
<gene>
    <name evidence="5" type="ORF">WN55_11562</name>
</gene>
<feature type="region of interest" description="Disordered" evidence="4">
    <location>
        <begin position="285"/>
        <end position="339"/>
    </location>
</feature>
<dbReference type="EMBL" id="KQ434864">
    <property type="protein sequence ID" value="KZC09098.1"/>
    <property type="molecule type" value="Genomic_DNA"/>
</dbReference>
<evidence type="ECO:0000313" key="5">
    <source>
        <dbReference type="EMBL" id="KZC09098.1"/>
    </source>
</evidence>
<dbReference type="GO" id="GO:0000056">
    <property type="term" value="P:ribosomal small subunit export from nucleus"/>
    <property type="evidence" value="ECO:0007669"/>
    <property type="project" value="TreeGrafter"/>
</dbReference>
<comment type="similarity">
    <text evidence="1">Belongs to the LTV1 family.</text>
</comment>
<feature type="compositionally biased region" description="Basic and acidic residues" evidence="4">
    <location>
        <begin position="433"/>
        <end position="445"/>
    </location>
</feature>
<protein>
    <recommendedName>
        <fullName evidence="2">Protein LTV1 homolog</fullName>
    </recommendedName>
</protein>
<evidence type="ECO:0000256" key="1">
    <source>
        <dbReference type="ARBA" id="ARBA00009078"/>
    </source>
</evidence>
<dbReference type="PANTHER" id="PTHR21531">
    <property type="entry name" value="LOW-TEMPERATURE VIABILITY PROTEIN LTV1-RELATED"/>
    <property type="match status" value="1"/>
</dbReference>
<feature type="region of interest" description="Disordered" evidence="4">
    <location>
        <begin position="426"/>
        <end position="445"/>
    </location>
</feature>
<keyword evidence="6" id="KW-1185">Reference proteome</keyword>
<organism evidence="5 6">
    <name type="scientific">Dufourea novaeangliae</name>
    <name type="common">Sweat bee</name>
    <dbReference type="NCBI Taxonomy" id="178035"/>
    <lineage>
        <taxon>Eukaryota</taxon>
        <taxon>Metazoa</taxon>
        <taxon>Ecdysozoa</taxon>
        <taxon>Arthropoda</taxon>
        <taxon>Hexapoda</taxon>
        <taxon>Insecta</taxon>
        <taxon>Pterygota</taxon>
        <taxon>Neoptera</taxon>
        <taxon>Endopterygota</taxon>
        <taxon>Hymenoptera</taxon>
        <taxon>Apocrita</taxon>
        <taxon>Aculeata</taxon>
        <taxon>Apoidea</taxon>
        <taxon>Anthophila</taxon>
        <taxon>Halictidae</taxon>
        <taxon>Rophitinae</taxon>
        <taxon>Dufourea</taxon>
    </lineage>
</organism>
<dbReference type="GO" id="GO:0042274">
    <property type="term" value="P:ribosomal small subunit biogenesis"/>
    <property type="evidence" value="ECO:0007669"/>
    <property type="project" value="InterPro"/>
</dbReference>
<feature type="coiled-coil region" evidence="3">
    <location>
        <begin position="673"/>
        <end position="707"/>
    </location>
</feature>
<feature type="compositionally biased region" description="Polar residues" evidence="4">
    <location>
        <begin position="323"/>
        <end position="337"/>
    </location>
</feature>
<keyword evidence="3" id="KW-0175">Coiled coil</keyword>
<reference evidence="5 6" key="1">
    <citation type="submission" date="2015-07" db="EMBL/GenBank/DDBJ databases">
        <title>The genome of Dufourea novaeangliae.</title>
        <authorList>
            <person name="Pan H."/>
            <person name="Kapheim K."/>
        </authorList>
    </citation>
    <scope>NUCLEOTIDE SEQUENCE [LARGE SCALE GENOMIC DNA]</scope>
    <source>
        <strain evidence="5">0120121106</strain>
        <tissue evidence="5">Whole body</tissue>
    </source>
</reference>
<dbReference type="OrthoDB" id="5852896at2759"/>
<accession>A0A154PCV9</accession>
<evidence type="ECO:0000256" key="4">
    <source>
        <dbReference type="SAM" id="MobiDB-lite"/>
    </source>
</evidence>
<dbReference type="Pfam" id="PF04180">
    <property type="entry name" value="LTV"/>
    <property type="match status" value="2"/>
</dbReference>
<dbReference type="Proteomes" id="UP000076502">
    <property type="component" value="Unassembled WGS sequence"/>
</dbReference>
<dbReference type="GO" id="GO:0030688">
    <property type="term" value="C:preribosome, small subunit precursor"/>
    <property type="evidence" value="ECO:0007669"/>
    <property type="project" value="TreeGrafter"/>
</dbReference>
<evidence type="ECO:0000256" key="2">
    <source>
        <dbReference type="ARBA" id="ARBA00021561"/>
    </source>
</evidence>
<feature type="compositionally biased region" description="Basic residues" evidence="4">
    <location>
        <begin position="292"/>
        <end position="306"/>
    </location>
</feature>
<sequence>KEKLKQQIQRLKAVTLQMEYNLDLSTFKKVKTASDLNMSNVTTDRDISEVPDVNVELESQLFRYAGFQCIQFSHQEFIFNFSALNRYNKENIYAIQILNKETEWCLGKWIMPMSVDLDNLAPQFSKGLKGVPPFVKTCKQYIDCYTVRHDQFNTLKEAVSHINNCTLQTNDGHSLIILDVIGVHNIETDSDINIIIYLHYNIDEVRPCKIIVDSQHENKLNKKVTKQLEHSLKCFKMFDLCTAFEDMLNDSFFTWAQVADEDSPLNINNLSNSDEEGFLEDFTFQEKSLSSSRKRRKKRKTPKQRGTHGSNISKRIRKDEESTSFQNKEGTSFSQHSVKLKKKLKQTKLKFRLYNRSSSYTTSNTEQLKDVTPENAIANRKVDQPKGTTKKFIDKKNSVTFHLVHRSQKDPLIADENAPQRVLVPVGDPQAAKSEKKGVDDNKRKEEQQKYGIYFDDDYDYLQHLKDVNSLPTEWERVDYENTSRKNDKSDKKDAPKINLPSSVFASNVEEKIGLLNKTAPVSGLQLNLDPDIVAAMDDDFNYSDPENELEDNFIELANAESNDNEFVNEEEYEQSSDVSSEGQMELSDEEQDEVCSLNGAQYTFREEETKSRFTEYSMSSSVIRRNKQLTFLDDKFEKMYAAYDENEIGALDCDEIEGHVAPDSDLLLQCAAEFEKHKNEDAENVAKLMEDRMKILEKEYSSSEDENNLDDLVVDARQREKWDCQSIISTYSNIYNHPKLISEPKQPEKIKVNPRTGIPKNVLNDTPGRLTAKTLAQFDQQNENCKLNGPQSTAETMKSTLSILSIRPKGETSEERKERKKALKEYRKERRVERKANTEAFKEEKMRQEKILLNNKRNVQGNHIF</sequence>
<dbReference type="GO" id="GO:0005829">
    <property type="term" value="C:cytosol"/>
    <property type="evidence" value="ECO:0007669"/>
    <property type="project" value="TreeGrafter"/>
</dbReference>
<dbReference type="InterPro" id="IPR007307">
    <property type="entry name" value="Ltv1"/>
</dbReference>